<dbReference type="InterPro" id="IPR050194">
    <property type="entry name" value="Glycosyltransferase_grp1"/>
</dbReference>
<keyword evidence="5" id="KW-1185">Reference proteome</keyword>
<keyword evidence="1" id="KW-0328">Glycosyltransferase</keyword>
<dbReference type="SUPFAM" id="SSF53756">
    <property type="entry name" value="UDP-Glycosyltransferase/glycogen phosphorylase"/>
    <property type="match status" value="1"/>
</dbReference>
<evidence type="ECO:0000256" key="1">
    <source>
        <dbReference type="ARBA" id="ARBA00022676"/>
    </source>
</evidence>
<reference evidence="4" key="1">
    <citation type="submission" date="2021-01" db="EMBL/GenBank/DDBJ databases">
        <title>Whole genome shotgun sequence of Virgisporangium aliadipatigenens NBRC 105644.</title>
        <authorList>
            <person name="Komaki H."/>
            <person name="Tamura T."/>
        </authorList>
    </citation>
    <scope>NUCLEOTIDE SEQUENCE</scope>
    <source>
        <strain evidence="4">NBRC 105644</strain>
    </source>
</reference>
<comment type="caution">
    <text evidence="4">The sequence shown here is derived from an EMBL/GenBank/DDBJ whole genome shotgun (WGS) entry which is preliminary data.</text>
</comment>
<name>A0A8J4DSC8_9ACTN</name>
<evidence type="ECO:0000313" key="5">
    <source>
        <dbReference type="Proteomes" id="UP000619260"/>
    </source>
</evidence>
<protein>
    <submittedName>
        <fullName evidence="4">Glycosyl transferase family 1</fullName>
    </submittedName>
</protein>
<dbReference type="Gene3D" id="3.40.50.2000">
    <property type="entry name" value="Glycogen Phosphorylase B"/>
    <property type="match status" value="2"/>
</dbReference>
<sequence>MHVLITVVGQRTEHWTDMFAALVARPGMAVTVLAADVSTGTVAELARLSERFPWLRHHVVPHLMGANRTGHTASLVFRPATMRRLPVERPDVVHVIGEAAFLTTAQAIRLRRRWPDVPITLYAARNVVTRFPRPFPRLERTAHRAVDHAFPVTDAALSVLRAKGYEGPATVVPLGVDTALFTPAPVAPPSGRFTAGFVGRLEERKGVAVLLAAAERVDCDVLLVGAGSRSDLVDEAARRRPGRVLRQGPTGPADRPACLSRMDALVLPSVERERFGRVLVEAMACGVPVVGSEVGEIPHVIGGTGLTFPAGDSAALAERLDLLRRRPDLARRLSAGGLHRAVTEFSWDRIAETMCAVWSTLAVANTAVPARLS</sequence>
<dbReference type="InterPro" id="IPR028098">
    <property type="entry name" value="Glyco_trans_4-like_N"/>
</dbReference>
<dbReference type="Pfam" id="PF13692">
    <property type="entry name" value="Glyco_trans_1_4"/>
    <property type="match status" value="1"/>
</dbReference>
<dbReference type="Proteomes" id="UP000619260">
    <property type="component" value="Unassembled WGS sequence"/>
</dbReference>
<dbReference type="PANTHER" id="PTHR45947">
    <property type="entry name" value="SULFOQUINOVOSYL TRANSFERASE SQD2"/>
    <property type="match status" value="1"/>
</dbReference>
<accession>A0A8J4DSC8</accession>
<proteinExistence type="predicted"/>
<dbReference type="AlphaFoldDB" id="A0A8J4DSC8"/>
<dbReference type="CDD" id="cd03801">
    <property type="entry name" value="GT4_PimA-like"/>
    <property type="match status" value="1"/>
</dbReference>
<dbReference type="RefSeq" id="WP_203902556.1">
    <property type="nucleotide sequence ID" value="NZ_BOPF01000024.1"/>
</dbReference>
<dbReference type="Pfam" id="PF13439">
    <property type="entry name" value="Glyco_transf_4"/>
    <property type="match status" value="1"/>
</dbReference>
<dbReference type="PANTHER" id="PTHR45947:SF3">
    <property type="entry name" value="SULFOQUINOVOSYL TRANSFERASE SQD2"/>
    <property type="match status" value="1"/>
</dbReference>
<organism evidence="4 5">
    <name type="scientific">Virgisporangium aliadipatigenens</name>
    <dbReference type="NCBI Taxonomy" id="741659"/>
    <lineage>
        <taxon>Bacteria</taxon>
        <taxon>Bacillati</taxon>
        <taxon>Actinomycetota</taxon>
        <taxon>Actinomycetes</taxon>
        <taxon>Micromonosporales</taxon>
        <taxon>Micromonosporaceae</taxon>
        <taxon>Virgisporangium</taxon>
    </lineage>
</organism>
<dbReference type="EMBL" id="BOPF01000024">
    <property type="protein sequence ID" value="GIJ49090.1"/>
    <property type="molecule type" value="Genomic_DNA"/>
</dbReference>
<evidence type="ECO:0000256" key="2">
    <source>
        <dbReference type="ARBA" id="ARBA00022679"/>
    </source>
</evidence>
<dbReference type="GO" id="GO:1901137">
    <property type="term" value="P:carbohydrate derivative biosynthetic process"/>
    <property type="evidence" value="ECO:0007669"/>
    <property type="project" value="UniProtKB-ARBA"/>
</dbReference>
<gene>
    <name evidence="4" type="ORF">Val02_59760</name>
</gene>
<keyword evidence="2 4" id="KW-0808">Transferase</keyword>
<feature type="domain" description="Glycosyltransferase subfamily 4-like N-terminal" evidence="3">
    <location>
        <begin position="19"/>
        <end position="179"/>
    </location>
</feature>
<dbReference type="GO" id="GO:0016758">
    <property type="term" value="F:hexosyltransferase activity"/>
    <property type="evidence" value="ECO:0007669"/>
    <property type="project" value="TreeGrafter"/>
</dbReference>
<evidence type="ECO:0000259" key="3">
    <source>
        <dbReference type="Pfam" id="PF13439"/>
    </source>
</evidence>
<evidence type="ECO:0000313" key="4">
    <source>
        <dbReference type="EMBL" id="GIJ49090.1"/>
    </source>
</evidence>